<keyword evidence="1" id="KW-0472">Membrane</keyword>
<keyword evidence="1" id="KW-1133">Transmembrane helix</keyword>
<accession>D0MFR2</accession>
<evidence type="ECO:0000313" key="3">
    <source>
        <dbReference type="Proteomes" id="UP000002221"/>
    </source>
</evidence>
<sequence>MLRRLLQGLSGLGLVLTVAPSWLVFAGRITWEMHADLMLVGTALWFATAPFWMRSKADML</sequence>
<protein>
    <submittedName>
        <fullName evidence="2">Uncharacterized protein</fullName>
    </submittedName>
</protein>
<feature type="transmembrane region" description="Helical" evidence="1">
    <location>
        <begin position="36"/>
        <end position="53"/>
    </location>
</feature>
<dbReference type="OrthoDB" id="9814988at2"/>
<dbReference type="Proteomes" id="UP000002221">
    <property type="component" value="Chromosome"/>
</dbReference>
<organism evidence="2 3">
    <name type="scientific">Rhodothermus marinus (strain ATCC 43812 / DSM 4252 / R-10)</name>
    <name type="common">Rhodothermus obamensis</name>
    <dbReference type="NCBI Taxonomy" id="518766"/>
    <lineage>
        <taxon>Bacteria</taxon>
        <taxon>Pseudomonadati</taxon>
        <taxon>Rhodothermota</taxon>
        <taxon>Rhodothermia</taxon>
        <taxon>Rhodothermales</taxon>
        <taxon>Rhodothermaceae</taxon>
        <taxon>Rhodothermus</taxon>
    </lineage>
</organism>
<evidence type="ECO:0000313" key="2">
    <source>
        <dbReference type="EMBL" id="ACY47589.1"/>
    </source>
</evidence>
<keyword evidence="3" id="KW-1185">Reference proteome</keyword>
<dbReference type="RefSeq" id="WP_012843201.1">
    <property type="nucleotide sequence ID" value="NC_013501.1"/>
</dbReference>
<name>D0MFR2_RHOM4</name>
<evidence type="ECO:0000256" key="1">
    <source>
        <dbReference type="SAM" id="Phobius"/>
    </source>
</evidence>
<dbReference type="EMBL" id="CP001807">
    <property type="protein sequence ID" value="ACY47589.1"/>
    <property type="molecule type" value="Genomic_DNA"/>
</dbReference>
<dbReference type="STRING" id="518766.Rmar_0691"/>
<dbReference type="KEGG" id="rmr:Rmar_0691"/>
<gene>
    <name evidence="2" type="ordered locus">Rmar_0691</name>
</gene>
<proteinExistence type="predicted"/>
<reference evidence="2 3" key="1">
    <citation type="journal article" date="2009" name="Stand. Genomic Sci.">
        <title>Complete genome sequence of Rhodothermus marinus type strain (R-10).</title>
        <authorList>
            <person name="Nolan M."/>
            <person name="Tindall B.J."/>
            <person name="Pomrenke H."/>
            <person name="Lapidus A."/>
            <person name="Copeland A."/>
            <person name="Glavina Del Rio T."/>
            <person name="Lucas S."/>
            <person name="Chen F."/>
            <person name="Tice H."/>
            <person name="Cheng J.F."/>
            <person name="Saunders E."/>
            <person name="Han C."/>
            <person name="Bruce D."/>
            <person name="Goodwin L."/>
            <person name="Chain P."/>
            <person name="Pitluck S."/>
            <person name="Ovchinikova G."/>
            <person name="Pati A."/>
            <person name="Ivanova N."/>
            <person name="Mavromatis K."/>
            <person name="Chen A."/>
            <person name="Palaniappan K."/>
            <person name="Land M."/>
            <person name="Hauser L."/>
            <person name="Chang Y.J."/>
            <person name="Jeffries C.D."/>
            <person name="Brettin T."/>
            <person name="Goker M."/>
            <person name="Bristow J."/>
            <person name="Eisen J.A."/>
            <person name="Markowitz V."/>
            <person name="Hugenholtz P."/>
            <person name="Kyrpides N.C."/>
            <person name="Klenk H.P."/>
            <person name="Detter J.C."/>
        </authorList>
    </citation>
    <scope>NUCLEOTIDE SEQUENCE [LARGE SCALE GENOMIC DNA]</scope>
    <source>
        <strain evidence="3">ATCC 43812 / DSM 4252 / R-10</strain>
    </source>
</reference>
<dbReference type="HOGENOM" id="CLU_193821_0_0_10"/>
<keyword evidence="1" id="KW-0812">Transmembrane</keyword>
<dbReference type="AlphaFoldDB" id="D0MFR2"/>